<accession>A0A0B7ARI8</accession>
<name>A0A0B7ARI8_9EUPU</name>
<organism evidence="1">
    <name type="scientific">Arion vulgaris</name>
    <dbReference type="NCBI Taxonomy" id="1028688"/>
    <lineage>
        <taxon>Eukaryota</taxon>
        <taxon>Metazoa</taxon>
        <taxon>Spiralia</taxon>
        <taxon>Lophotrochozoa</taxon>
        <taxon>Mollusca</taxon>
        <taxon>Gastropoda</taxon>
        <taxon>Heterobranchia</taxon>
        <taxon>Euthyneura</taxon>
        <taxon>Panpulmonata</taxon>
        <taxon>Eupulmonata</taxon>
        <taxon>Stylommatophora</taxon>
        <taxon>Helicina</taxon>
        <taxon>Arionoidea</taxon>
        <taxon>Arionidae</taxon>
        <taxon>Arion</taxon>
    </lineage>
</organism>
<dbReference type="AlphaFoldDB" id="A0A0B7ARI8"/>
<reference evidence="1" key="1">
    <citation type="submission" date="2014-12" db="EMBL/GenBank/DDBJ databases">
        <title>Insight into the proteome of Arion vulgaris.</title>
        <authorList>
            <person name="Aradska J."/>
            <person name="Bulat T."/>
            <person name="Smidak R."/>
            <person name="Sarate P."/>
            <person name="Gangsoo J."/>
            <person name="Sialana F."/>
            <person name="Bilban M."/>
            <person name="Lubec G."/>
        </authorList>
    </citation>
    <scope>NUCLEOTIDE SEQUENCE</scope>
    <source>
        <tissue evidence="1">Skin</tissue>
    </source>
</reference>
<evidence type="ECO:0000313" key="1">
    <source>
        <dbReference type="EMBL" id="CEK83453.1"/>
    </source>
</evidence>
<sequence length="76" mass="8743">MCGDRRLAGHRLKSIYIGQMCAQFYYMDPGHGEQVPRQMVAWEALWEDDSEEFSEFAGTRECQVLRSPGVQASTRK</sequence>
<protein>
    <submittedName>
        <fullName evidence="1">Uncharacterized protein</fullName>
    </submittedName>
</protein>
<proteinExistence type="predicted"/>
<dbReference type="EMBL" id="HACG01036588">
    <property type="protein sequence ID" value="CEK83453.1"/>
    <property type="molecule type" value="Transcribed_RNA"/>
</dbReference>
<gene>
    <name evidence="1" type="primary">ORF137127</name>
</gene>